<dbReference type="GO" id="GO:0003690">
    <property type="term" value="F:double-stranded DNA binding"/>
    <property type="evidence" value="ECO:0007669"/>
    <property type="project" value="TreeGrafter"/>
</dbReference>
<dbReference type="PANTHER" id="PTHR23335:SF29">
    <property type="entry name" value="CALMODULIN-BINDING TRANSCRIPTION ACTIVATOR 1"/>
    <property type="match status" value="1"/>
</dbReference>
<dbReference type="PROSITE" id="PS51437">
    <property type="entry name" value="CG_1"/>
    <property type="match status" value="1"/>
</dbReference>
<name>A0A427B4G6_ENSVE</name>
<dbReference type="SMART" id="SM01076">
    <property type="entry name" value="CG-1"/>
    <property type="match status" value="1"/>
</dbReference>
<feature type="non-terminal residue" evidence="6">
    <location>
        <position position="200"/>
    </location>
</feature>
<gene>
    <name evidence="6" type="ORF">B296_00015459</name>
</gene>
<comment type="caution">
    <text evidence="6">The sequence shown here is derived from an EMBL/GenBank/DDBJ whole genome shotgun (WGS) entry which is preliminary data.</text>
</comment>
<proteinExistence type="predicted"/>
<dbReference type="InterPro" id="IPR005559">
    <property type="entry name" value="CG-1_dom"/>
</dbReference>
<dbReference type="GO" id="GO:0005634">
    <property type="term" value="C:nucleus"/>
    <property type="evidence" value="ECO:0007669"/>
    <property type="project" value="UniProtKB-SubCell"/>
</dbReference>
<evidence type="ECO:0000256" key="2">
    <source>
        <dbReference type="ARBA" id="ARBA00023163"/>
    </source>
</evidence>
<keyword evidence="4" id="KW-0472">Membrane</keyword>
<keyword evidence="2" id="KW-0804">Transcription</keyword>
<evidence type="ECO:0000313" key="6">
    <source>
        <dbReference type="EMBL" id="RRT83346.1"/>
    </source>
</evidence>
<sequence>YVNAGYGYYHYCLTQKAKHRSSVFSVTFLYWIILSCFFFASGGSLFLFDRKVLRYFRKDGHNWRKKKDGKTVKEAHERLKVSESGDGISFHALELMHIVLVHYREVKVKDENAARKRREGGLVREKGVYCMRETDHAKAHKDDYGQKQSEAGCRQPLQGSSPWINTQKLEISSKYLYLLSENLRTLSFSLMPNNHEVVIL</sequence>
<reference evidence="6 7" key="1">
    <citation type="journal article" date="2014" name="Agronomy (Basel)">
        <title>A Draft Genome Sequence for Ensete ventricosum, the Drought-Tolerant Tree Against Hunger.</title>
        <authorList>
            <person name="Harrison J."/>
            <person name="Moore K.A."/>
            <person name="Paszkiewicz K."/>
            <person name="Jones T."/>
            <person name="Grant M."/>
            <person name="Ambacheew D."/>
            <person name="Muzemil S."/>
            <person name="Studholme D.J."/>
        </authorList>
    </citation>
    <scope>NUCLEOTIDE SEQUENCE [LARGE SCALE GENOMIC DNA]</scope>
</reference>
<keyword evidence="4" id="KW-0812">Transmembrane</keyword>
<protein>
    <recommendedName>
        <fullName evidence="5">CG-1 domain-containing protein</fullName>
    </recommendedName>
</protein>
<comment type="subcellular location">
    <subcellularLocation>
        <location evidence="1">Nucleus</location>
    </subcellularLocation>
</comment>
<dbReference type="AlphaFoldDB" id="A0A427B4G6"/>
<feature type="domain" description="CG-1" evidence="5">
    <location>
        <begin position="12"/>
        <end position="141"/>
    </location>
</feature>
<evidence type="ECO:0000256" key="4">
    <source>
        <dbReference type="SAM" id="Phobius"/>
    </source>
</evidence>
<evidence type="ECO:0000256" key="3">
    <source>
        <dbReference type="ARBA" id="ARBA00023242"/>
    </source>
</evidence>
<evidence type="ECO:0000256" key="1">
    <source>
        <dbReference type="ARBA" id="ARBA00004123"/>
    </source>
</evidence>
<dbReference type="EMBL" id="AMZH03000511">
    <property type="protein sequence ID" value="RRT83346.1"/>
    <property type="molecule type" value="Genomic_DNA"/>
</dbReference>
<dbReference type="Proteomes" id="UP000287651">
    <property type="component" value="Unassembled WGS sequence"/>
</dbReference>
<keyword evidence="3" id="KW-0539">Nucleus</keyword>
<feature type="transmembrane region" description="Helical" evidence="4">
    <location>
        <begin position="28"/>
        <end position="48"/>
    </location>
</feature>
<organism evidence="6 7">
    <name type="scientific">Ensete ventricosum</name>
    <name type="common">Abyssinian banana</name>
    <name type="synonym">Musa ensete</name>
    <dbReference type="NCBI Taxonomy" id="4639"/>
    <lineage>
        <taxon>Eukaryota</taxon>
        <taxon>Viridiplantae</taxon>
        <taxon>Streptophyta</taxon>
        <taxon>Embryophyta</taxon>
        <taxon>Tracheophyta</taxon>
        <taxon>Spermatophyta</taxon>
        <taxon>Magnoliopsida</taxon>
        <taxon>Liliopsida</taxon>
        <taxon>Zingiberales</taxon>
        <taxon>Musaceae</taxon>
        <taxon>Ensete</taxon>
    </lineage>
</organism>
<dbReference type="Pfam" id="PF03859">
    <property type="entry name" value="CG-1"/>
    <property type="match status" value="1"/>
</dbReference>
<accession>A0A427B4G6</accession>
<evidence type="ECO:0000259" key="5">
    <source>
        <dbReference type="PROSITE" id="PS51437"/>
    </source>
</evidence>
<keyword evidence="4" id="KW-1133">Transmembrane helix</keyword>
<dbReference type="PANTHER" id="PTHR23335">
    <property type="entry name" value="CALMODULIN-BINDING TRANSCRIPTION ACTIVATOR CAMTA"/>
    <property type="match status" value="1"/>
</dbReference>
<dbReference type="GO" id="GO:0006357">
    <property type="term" value="P:regulation of transcription by RNA polymerase II"/>
    <property type="evidence" value="ECO:0007669"/>
    <property type="project" value="TreeGrafter"/>
</dbReference>
<dbReference type="GO" id="GO:0003712">
    <property type="term" value="F:transcription coregulator activity"/>
    <property type="evidence" value="ECO:0007669"/>
    <property type="project" value="TreeGrafter"/>
</dbReference>
<evidence type="ECO:0000313" key="7">
    <source>
        <dbReference type="Proteomes" id="UP000287651"/>
    </source>
</evidence>
<feature type="non-terminal residue" evidence="6">
    <location>
        <position position="1"/>
    </location>
</feature>